<evidence type="ECO:0000313" key="4">
    <source>
        <dbReference type="Proteomes" id="UP000005240"/>
    </source>
</evidence>
<reference evidence="2" key="2">
    <citation type="submission" date="2016-05" db="EMBL/GenBank/DDBJ databases">
        <title>Comparative analysis highlights variable genome content of wheat rusts and divergence of the mating loci.</title>
        <authorList>
            <person name="Cuomo C.A."/>
            <person name="Bakkeren G."/>
            <person name="Szabo L."/>
            <person name="Khalil H."/>
            <person name="Joly D."/>
            <person name="Goldberg J."/>
            <person name="Young S."/>
            <person name="Zeng Q."/>
            <person name="Fellers J."/>
        </authorList>
    </citation>
    <scope>NUCLEOTIDE SEQUENCE [LARGE SCALE GENOMIC DNA]</scope>
    <source>
        <strain evidence="2">1-1 BBBD Race 1</strain>
    </source>
</reference>
<evidence type="ECO:0000256" key="1">
    <source>
        <dbReference type="SAM" id="MobiDB-lite"/>
    </source>
</evidence>
<evidence type="ECO:0000313" key="3">
    <source>
        <dbReference type="EnsemblFungi" id="PTTG_03505-t43_1-p1"/>
    </source>
</evidence>
<keyword evidence="4" id="KW-1185">Reference proteome</keyword>
<reference evidence="3 4" key="3">
    <citation type="journal article" date="2017" name="G3 (Bethesda)">
        <title>Comparative analysis highlights variable genome content of wheat rusts and divergence of the mating loci.</title>
        <authorList>
            <person name="Cuomo C.A."/>
            <person name="Bakkeren G."/>
            <person name="Khalil H.B."/>
            <person name="Panwar V."/>
            <person name="Joly D."/>
            <person name="Linning R."/>
            <person name="Sakthikumar S."/>
            <person name="Song X."/>
            <person name="Adiconis X."/>
            <person name="Fan L."/>
            <person name="Goldberg J.M."/>
            <person name="Levin J.Z."/>
            <person name="Young S."/>
            <person name="Zeng Q."/>
            <person name="Anikster Y."/>
            <person name="Bruce M."/>
            <person name="Wang M."/>
            <person name="Yin C."/>
            <person name="McCallum B."/>
            <person name="Szabo L.J."/>
            <person name="Hulbert S."/>
            <person name="Chen X."/>
            <person name="Fellers J.P."/>
        </authorList>
    </citation>
    <scope>NUCLEOTIDE SEQUENCE</scope>
    <source>
        <strain evidence="4">Isolate 1-1 / race 1 (BBBD)</strain>
        <strain evidence="3">isolate 1-1 / race 1 (BBBD)</strain>
    </source>
</reference>
<proteinExistence type="predicted"/>
<reference evidence="2" key="1">
    <citation type="submission" date="2009-11" db="EMBL/GenBank/DDBJ databases">
        <authorList>
            <consortium name="The Broad Institute Genome Sequencing Platform"/>
            <person name="Ward D."/>
            <person name="Feldgarden M."/>
            <person name="Earl A."/>
            <person name="Young S.K."/>
            <person name="Zeng Q."/>
            <person name="Koehrsen M."/>
            <person name="Alvarado L."/>
            <person name="Berlin A."/>
            <person name="Bochicchio J."/>
            <person name="Borenstein D."/>
            <person name="Chapman S.B."/>
            <person name="Chen Z."/>
            <person name="Engels R."/>
            <person name="Freedman E."/>
            <person name="Gellesch M."/>
            <person name="Goldberg J."/>
            <person name="Griggs A."/>
            <person name="Gujja S."/>
            <person name="Heilman E."/>
            <person name="Heiman D."/>
            <person name="Hepburn T."/>
            <person name="Howarth C."/>
            <person name="Jen D."/>
            <person name="Larson L."/>
            <person name="Lewis B."/>
            <person name="Mehta T."/>
            <person name="Park D."/>
            <person name="Pearson M."/>
            <person name="Roberts A."/>
            <person name="Saif S."/>
            <person name="Shea T."/>
            <person name="Shenoy N."/>
            <person name="Sisk P."/>
            <person name="Stolte C."/>
            <person name="Sykes S."/>
            <person name="Thomson T."/>
            <person name="Walk T."/>
            <person name="White J."/>
            <person name="Yandava C."/>
            <person name="Izard J."/>
            <person name="Baranova O.V."/>
            <person name="Blanton J.M."/>
            <person name="Tanner A.C."/>
            <person name="Dewhirst F.E."/>
            <person name="Haas B."/>
            <person name="Nusbaum C."/>
            <person name="Birren B."/>
        </authorList>
    </citation>
    <scope>NUCLEOTIDE SEQUENCE [LARGE SCALE GENOMIC DNA]</scope>
    <source>
        <strain evidence="2">1-1 BBBD Race 1</strain>
    </source>
</reference>
<evidence type="ECO:0000313" key="2">
    <source>
        <dbReference type="EMBL" id="OAV96859.1"/>
    </source>
</evidence>
<feature type="region of interest" description="Disordered" evidence="1">
    <location>
        <begin position="18"/>
        <end position="104"/>
    </location>
</feature>
<dbReference type="EnsemblFungi" id="PTTG_03505-t43_1">
    <property type="protein sequence ID" value="PTTG_03505-t43_1-p1"/>
    <property type="gene ID" value="PTTG_03505"/>
</dbReference>
<dbReference type="Proteomes" id="UP000005240">
    <property type="component" value="Unassembled WGS sequence"/>
</dbReference>
<organism evidence="2">
    <name type="scientific">Puccinia triticina (isolate 1-1 / race 1 (BBBD))</name>
    <name type="common">Brown leaf rust fungus</name>
    <dbReference type="NCBI Taxonomy" id="630390"/>
    <lineage>
        <taxon>Eukaryota</taxon>
        <taxon>Fungi</taxon>
        <taxon>Dikarya</taxon>
        <taxon>Basidiomycota</taxon>
        <taxon>Pucciniomycotina</taxon>
        <taxon>Pucciniomycetes</taxon>
        <taxon>Pucciniales</taxon>
        <taxon>Pucciniaceae</taxon>
        <taxon>Puccinia</taxon>
    </lineage>
</organism>
<dbReference type="VEuPathDB" id="FungiDB:PTTG_03505"/>
<gene>
    <name evidence="2" type="ORF">PTTG_03505</name>
</gene>
<dbReference type="EMBL" id="ADAS02000017">
    <property type="protein sequence ID" value="OAV96859.1"/>
    <property type="molecule type" value="Genomic_DNA"/>
</dbReference>
<feature type="compositionally biased region" description="Polar residues" evidence="1">
    <location>
        <begin position="39"/>
        <end position="54"/>
    </location>
</feature>
<protein>
    <submittedName>
        <fullName evidence="2 3">Uncharacterized protein</fullName>
    </submittedName>
</protein>
<dbReference type="AlphaFoldDB" id="A0A0C4ERT5"/>
<name>A0A0C4ERT5_PUCT1</name>
<reference evidence="3" key="4">
    <citation type="submission" date="2025-05" db="UniProtKB">
        <authorList>
            <consortium name="EnsemblFungi"/>
        </authorList>
    </citation>
    <scope>IDENTIFICATION</scope>
    <source>
        <strain evidence="3">isolate 1-1 / race 1 (BBBD)</strain>
    </source>
</reference>
<accession>A0A0C4ERT5</accession>
<feature type="compositionally biased region" description="Pro residues" evidence="1">
    <location>
        <begin position="21"/>
        <end position="32"/>
    </location>
</feature>
<sequence length="104" mass="11477">MVTAHDLSAPPLSIISLMQPLPVPPQPPPVPPTRRKTHIATSARSSPTILSSQLPRLEPALPHEPRISPRSPYKIANTVRVHRRPPKPAVADALSRYRCRSPPR</sequence>